<feature type="compositionally biased region" description="Gly residues" evidence="1">
    <location>
        <begin position="776"/>
        <end position="786"/>
    </location>
</feature>
<protein>
    <submittedName>
        <fullName evidence="2">Uncharacterized protein</fullName>
    </submittedName>
</protein>
<feature type="compositionally biased region" description="Gly residues" evidence="1">
    <location>
        <begin position="352"/>
        <end position="369"/>
    </location>
</feature>
<feature type="compositionally biased region" description="Basic and acidic residues" evidence="1">
    <location>
        <begin position="707"/>
        <end position="716"/>
    </location>
</feature>
<feature type="compositionally biased region" description="Gly residues" evidence="1">
    <location>
        <begin position="695"/>
        <end position="706"/>
    </location>
</feature>
<name>A0ABV9BAN4_9ACTN</name>
<gene>
    <name evidence="2" type="ORF">ACFPIH_53855</name>
</gene>
<feature type="region of interest" description="Disordered" evidence="1">
    <location>
        <begin position="675"/>
        <end position="799"/>
    </location>
</feature>
<dbReference type="Proteomes" id="UP001595839">
    <property type="component" value="Unassembled WGS sequence"/>
</dbReference>
<feature type="compositionally biased region" description="Polar residues" evidence="1">
    <location>
        <begin position="606"/>
        <end position="632"/>
    </location>
</feature>
<feature type="compositionally biased region" description="Gly residues" evidence="1">
    <location>
        <begin position="450"/>
        <end position="472"/>
    </location>
</feature>
<accession>A0ABV9BAN4</accession>
<organism evidence="2 3">
    <name type="scientific">Streptomyces vulcanius</name>
    <dbReference type="NCBI Taxonomy" id="1441876"/>
    <lineage>
        <taxon>Bacteria</taxon>
        <taxon>Bacillati</taxon>
        <taxon>Actinomycetota</taxon>
        <taxon>Actinomycetes</taxon>
        <taxon>Kitasatosporales</taxon>
        <taxon>Streptomycetaceae</taxon>
        <taxon>Streptomyces</taxon>
    </lineage>
</organism>
<feature type="compositionally biased region" description="Low complexity" evidence="1">
    <location>
        <begin position="440"/>
        <end position="449"/>
    </location>
</feature>
<feature type="compositionally biased region" description="Polar residues" evidence="1">
    <location>
        <begin position="788"/>
        <end position="799"/>
    </location>
</feature>
<feature type="region of interest" description="Disordered" evidence="1">
    <location>
        <begin position="349"/>
        <end position="649"/>
    </location>
</feature>
<feature type="compositionally biased region" description="Low complexity" evidence="1">
    <location>
        <begin position="589"/>
        <end position="599"/>
    </location>
</feature>
<reference evidence="3" key="1">
    <citation type="journal article" date="2019" name="Int. J. Syst. Evol. Microbiol.">
        <title>The Global Catalogue of Microorganisms (GCM) 10K type strain sequencing project: providing services to taxonomists for standard genome sequencing and annotation.</title>
        <authorList>
            <consortium name="The Broad Institute Genomics Platform"/>
            <consortium name="The Broad Institute Genome Sequencing Center for Infectious Disease"/>
            <person name="Wu L."/>
            <person name="Ma J."/>
        </authorList>
    </citation>
    <scope>NUCLEOTIDE SEQUENCE [LARGE SCALE GENOMIC DNA]</scope>
    <source>
        <strain evidence="3">CGMCC 4.7177</strain>
    </source>
</reference>
<sequence>MPDPQTWHELVNIFSNSGQAKGSEGGRIPTPADVTAPQWTQAYWNRTGGAPFAAPITWTYPMGTVGPVTGAPDGSWTTAPTPVTGSAGLAIRPELLNGDSAWWRYDVGSLLTLNALDGQGTDTTSPHSLERARDKLTATINYFTKWEPNLNTWQSYLQQDGWQGLAASSFGDILKRIATAYKTILDTASGSGLDGGYIGAVNEALTALWNARNSMKHVYAEWKSQEAWSPEGAMQVYGKDLVVFWWDDGSGGLIVTLSYQGTELGRIDDASTWTKVDEGVKKIWTATAAKYLDEPVAGIVSPLTNAYQKATTELRELNNVIRTALTGSPDGQSNDGGKSIQDELDDLRKKAAGGGEGGGEGGGTGGAGSSGANLPPPGSTGAGGAGGGTGGGAGGGTGGGAGSSGADLEPPGLTGGGAGGTGGTGSLGTGGGTGGGTGSSGANLQPPGLTGAGAGGTGNLGAGGGTGSGTSGTPGTSGFSAPDFGGSGLPDTGQTGGGSGQSGTSGSGLGGTTGSSGPTFNTGGGGIVPPLGLPPGSTGGSGSTGSTGGTGALPPSGSTGASYPDLDLDDFEESPHLPTDNLVTPPPGSNGTNGTNGPNIAAPGSTFDSSYPTYNVPTLSEQGFPATSSTNPGSGGADDTYGFTPPALSSSGGADDGYLDAYAGQFLDSNGNAGDAGAGAGSGASAQTPYLPPMGGMGGMGGGAGGGDREKERERTTWLAEDAEVWGTDPELAPTVLGRTPQQNAPLGGIREQQPVPGAPGRGPVTTGRGPRPGRPGTGGAQGGQRDGNVQGSPGQRNG</sequence>
<comment type="caution">
    <text evidence="2">The sequence shown here is derived from an EMBL/GenBank/DDBJ whole genome shotgun (WGS) entry which is preliminary data.</text>
</comment>
<evidence type="ECO:0000313" key="2">
    <source>
        <dbReference type="EMBL" id="MFC4508182.1"/>
    </source>
</evidence>
<feature type="compositionally biased region" description="Gly residues" evidence="1">
    <location>
        <begin position="413"/>
        <end position="439"/>
    </location>
</feature>
<keyword evidence="3" id="KW-1185">Reference proteome</keyword>
<evidence type="ECO:0000256" key="1">
    <source>
        <dbReference type="SAM" id="MobiDB-lite"/>
    </source>
</evidence>
<proteinExistence type="predicted"/>
<feature type="compositionally biased region" description="Gly residues" evidence="1">
    <location>
        <begin position="537"/>
        <end position="551"/>
    </location>
</feature>
<dbReference type="EMBL" id="JBHSFK010000071">
    <property type="protein sequence ID" value="MFC4508182.1"/>
    <property type="molecule type" value="Genomic_DNA"/>
</dbReference>
<feature type="compositionally biased region" description="Gly residues" evidence="1">
    <location>
        <begin position="380"/>
        <end position="403"/>
    </location>
</feature>
<feature type="compositionally biased region" description="Gly residues" evidence="1">
    <location>
        <begin position="494"/>
        <end position="514"/>
    </location>
</feature>
<evidence type="ECO:0000313" key="3">
    <source>
        <dbReference type="Proteomes" id="UP001595839"/>
    </source>
</evidence>
<dbReference type="RefSeq" id="WP_381185475.1">
    <property type="nucleotide sequence ID" value="NZ_JBHSFK010000071.1"/>
</dbReference>